<dbReference type="PANTHER" id="PTHR43647:SF1">
    <property type="entry name" value="3-KETO-STEROID REDUCTASE ERG27"/>
    <property type="match status" value="1"/>
</dbReference>
<protein>
    <recommendedName>
        <fullName evidence="8">3beta-hydroxysteroid 3-dehydrogenase</fullName>
        <ecNumber evidence="8">1.1.1.270</ecNumber>
    </recommendedName>
</protein>
<comment type="similarity">
    <text evidence="7">Belongs to the short-chain dehydrogenases/reductases (SDR) family. ERG27 subfamily.</text>
</comment>
<dbReference type="PANTHER" id="PTHR43647">
    <property type="entry name" value="DEHYDROGENASE"/>
    <property type="match status" value="1"/>
</dbReference>
<dbReference type="VEuPathDB" id="FungiDB:RO3G_07492"/>
<organism evidence="9 10">
    <name type="scientific">Rhizopus delemar (strain RA 99-880 / ATCC MYA-4621 / FGSC 9543 / NRRL 43880)</name>
    <name type="common">Mucormycosis agent</name>
    <name type="synonym">Rhizopus arrhizus var. delemar</name>
    <dbReference type="NCBI Taxonomy" id="246409"/>
    <lineage>
        <taxon>Eukaryota</taxon>
        <taxon>Fungi</taxon>
        <taxon>Fungi incertae sedis</taxon>
        <taxon>Mucoromycota</taxon>
        <taxon>Mucoromycotina</taxon>
        <taxon>Mucoromycetes</taxon>
        <taxon>Mucorales</taxon>
        <taxon>Mucorineae</taxon>
        <taxon>Rhizopodaceae</taxon>
        <taxon>Rhizopus</taxon>
    </lineage>
</organism>
<dbReference type="EC" id="1.1.1.270" evidence="8"/>
<dbReference type="Proteomes" id="UP000009138">
    <property type="component" value="Unassembled WGS sequence"/>
</dbReference>
<name>I1C2V7_RHIO9</name>
<dbReference type="GeneID" id="93614463"/>
<dbReference type="EMBL" id="CH476736">
    <property type="protein sequence ID" value="EIE82787.1"/>
    <property type="molecule type" value="Genomic_DNA"/>
</dbReference>
<dbReference type="InterPro" id="IPR051593">
    <property type="entry name" value="Ergosterol_Biosynth_ERG27"/>
</dbReference>
<evidence type="ECO:0000256" key="3">
    <source>
        <dbReference type="ARBA" id="ARBA00022955"/>
    </source>
</evidence>
<evidence type="ECO:0000313" key="10">
    <source>
        <dbReference type="Proteomes" id="UP000009138"/>
    </source>
</evidence>
<dbReference type="FunCoup" id="I1C2V7">
    <property type="interactions" value="71"/>
</dbReference>
<dbReference type="OMA" id="WHNIDGY"/>
<evidence type="ECO:0000256" key="4">
    <source>
        <dbReference type="ARBA" id="ARBA00023002"/>
    </source>
</evidence>
<dbReference type="GO" id="GO:0000253">
    <property type="term" value="F:3-beta-hydroxysteroid 3-dehydrogenase (NADP+) activity"/>
    <property type="evidence" value="ECO:0007669"/>
    <property type="project" value="UniProtKB-EC"/>
</dbReference>
<accession>I1C2V7</accession>
<dbReference type="RefSeq" id="XP_067518183.1">
    <property type="nucleotide sequence ID" value="XM_067662082.1"/>
</dbReference>
<evidence type="ECO:0000256" key="5">
    <source>
        <dbReference type="ARBA" id="ARBA00023098"/>
    </source>
</evidence>
<dbReference type="GO" id="GO:0005789">
    <property type="term" value="C:endoplasmic reticulum membrane"/>
    <property type="evidence" value="ECO:0007669"/>
    <property type="project" value="TreeGrafter"/>
</dbReference>
<dbReference type="GO" id="GO:0005811">
    <property type="term" value="C:lipid droplet"/>
    <property type="evidence" value="ECO:0007669"/>
    <property type="project" value="TreeGrafter"/>
</dbReference>
<keyword evidence="5" id="KW-0443">Lipid metabolism</keyword>
<dbReference type="OrthoDB" id="9989144at2759"/>
<evidence type="ECO:0000313" key="9">
    <source>
        <dbReference type="EMBL" id="EIE82787.1"/>
    </source>
</evidence>
<dbReference type="AlphaFoldDB" id="I1C2V7"/>
<dbReference type="SUPFAM" id="SSF51735">
    <property type="entry name" value="NAD(P)-binding Rossmann-fold domains"/>
    <property type="match status" value="1"/>
</dbReference>
<dbReference type="GO" id="GO:0006694">
    <property type="term" value="P:steroid biosynthetic process"/>
    <property type="evidence" value="ECO:0007669"/>
    <property type="project" value="UniProtKB-KW"/>
</dbReference>
<dbReference type="STRING" id="246409.I1C2V7"/>
<dbReference type="InterPro" id="IPR002347">
    <property type="entry name" value="SDR_fam"/>
</dbReference>
<proteinExistence type="inferred from homology"/>
<evidence type="ECO:0000256" key="8">
    <source>
        <dbReference type="ARBA" id="ARBA00023621"/>
    </source>
</evidence>
<dbReference type="PRINTS" id="PR00081">
    <property type="entry name" value="GDHRDH"/>
</dbReference>
<dbReference type="InParanoid" id="I1C2V7"/>
<evidence type="ECO:0000256" key="1">
    <source>
        <dbReference type="ARBA" id="ARBA00022516"/>
    </source>
</evidence>
<dbReference type="InterPro" id="IPR036291">
    <property type="entry name" value="NAD(P)-bd_dom_sf"/>
</dbReference>
<dbReference type="Pfam" id="PF00106">
    <property type="entry name" value="adh_short"/>
    <property type="match status" value="1"/>
</dbReference>
<dbReference type="Gene3D" id="3.40.50.720">
    <property type="entry name" value="NAD(P)-binding Rossmann-like Domain"/>
    <property type="match status" value="2"/>
</dbReference>
<comment type="pathway">
    <text evidence="6">Steroid biosynthesis; zymosterol biosynthesis; zymosterol from lanosterol: step 5/6.</text>
</comment>
<keyword evidence="10" id="KW-1185">Reference proteome</keyword>
<keyword evidence="2" id="KW-0521">NADP</keyword>
<evidence type="ECO:0000256" key="6">
    <source>
        <dbReference type="ARBA" id="ARBA00023589"/>
    </source>
</evidence>
<keyword evidence="1" id="KW-0444">Lipid biosynthesis</keyword>
<gene>
    <name evidence="9" type="ORF">RO3G_07492</name>
</gene>
<evidence type="ECO:0000256" key="7">
    <source>
        <dbReference type="ARBA" id="ARBA00023593"/>
    </source>
</evidence>
<sequence length="306" mass="34320">MFEKANNYKVAIVTGANSGIGYGICQRLLEAEGDSLTLIMACRNLTRATLAKEKLIKQFPFAHINIEYQYVNYLFCNAGILSAVGINWTKTISMLLTQPVELLERSDATIQRMGEISEEGIGYVFAANVLGHYFMMRELEDLLAASGDGRVIWTSSITSNKTCFDIEDWQGIKSPIPYESSKWACDLVSVATHERFKAEKRTISSFTTSPGVVASQIGDLPLWITLMRWIGIQSQNITSYNGAVADVYTALEPISNIEYSKRYSSMTDRWGRAFVRAISIHDYDSDSAEKLLLKCELVYQAHKKNL</sequence>
<reference evidence="9 10" key="1">
    <citation type="journal article" date="2009" name="PLoS Genet.">
        <title>Genomic analysis of the basal lineage fungus Rhizopus oryzae reveals a whole-genome duplication.</title>
        <authorList>
            <person name="Ma L.-J."/>
            <person name="Ibrahim A.S."/>
            <person name="Skory C."/>
            <person name="Grabherr M.G."/>
            <person name="Burger G."/>
            <person name="Butler M."/>
            <person name="Elias M."/>
            <person name="Idnurm A."/>
            <person name="Lang B.F."/>
            <person name="Sone T."/>
            <person name="Abe A."/>
            <person name="Calvo S.E."/>
            <person name="Corrochano L.M."/>
            <person name="Engels R."/>
            <person name="Fu J."/>
            <person name="Hansberg W."/>
            <person name="Kim J.-M."/>
            <person name="Kodira C.D."/>
            <person name="Koehrsen M.J."/>
            <person name="Liu B."/>
            <person name="Miranda-Saavedra D."/>
            <person name="O'Leary S."/>
            <person name="Ortiz-Castellanos L."/>
            <person name="Poulter R."/>
            <person name="Rodriguez-Romero J."/>
            <person name="Ruiz-Herrera J."/>
            <person name="Shen Y.-Q."/>
            <person name="Zeng Q."/>
            <person name="Galagan J."/>
            <person name="Birren B.W."/>
            <person name="Cuomo C.A."/>
            <person name="Wickes B.L."/>
        </authorList>
    </citation>
    <scope>NUCLEOTIDE SEQUENCE [LARGE SCALE GENOMIC DNA]</scope>
    <source>
        <strain evidence="10">RA 99-880 / ATCC MYA-4621 / FGSC 9543 / NRRL 43880</strain>
    </source>
</reference>
<dbReference type="eggNOG" id="KOG1478">
    <property type="taxonomic scope" value="Eukaryota"/>
</dbReference>
<dbReference type="GO" id="GO:0005741">
    <property type="term" value="C:mitochondrial outer membrane"/>
    <property type="evidence" value="ECO:0007669"/>
    <property type="project" value="TreeGrafter"/>
</dbReference>
<keyword evidence="3" id="KW-0752">Steroid biosynthesis</keyword>
<keyword evidence="4" id="KW-0560">Oxidoreductase</keyword>
<evidence type="ECO:0000256" key="2">
    <source>
        <dbReference type="ARBA" id="ARBA00022857"/>
    </source>
</evidence>